<dbReference type="GO" id="GO:0005524">
    <property type="term" value="F:ATP binding"/>
    <property type="evidence" value="ECO:0007669"/>
    <property type="project" value="InterPro"/>
</dbReference>
<dbReference type="InterPro" id="IPR052751">
    <property type="entry name" value="Plant_MAPKKK"/>
</dbReference>
<organism evidence="3 4">
    <name type="scientific">Trypanosoma rangeli SC58</name>
    <dbReference type="NCBI Taxonomy" id="429131"/>
    <lineage>
        <taxon>Eukaryota</taxon>
        <taxon>Discoba</taxon>
        <taxon>Euglenozoa</taxon>
        <taxon>Kinetoplastea</taxon>
        <taxon>Metakinetoplastina</taxon>
        <taxon>Trypanosomatida</taxon>
        <taxon>Trypanosomatidae</taxon>
        <taxon>Trypanosoma</taxon>
        <taxon>Herpetosoma</taxon>
    </lineage>
</organism>
<evidence type="ECO:0000313" key="4">
    <source>
        <dbReference type="Proteomes" id="UP000031737"/>
    </source>
</evidence>
<dbReference type="OrthoDB" id="5979581at2759"/>
<protein>
    <recommendedName>
        <fullName evidence="2">Protein kinase domain-containing protein</fullName>
    </recommendedName>
</protein>
<dbReference type="PROSITE" id="PS00109">
    <property type="entry name" value="PROTEIN_KINASE_TYR"/>
    <property type="match status" value="1"/>
</dbReference>
<dbReference type="Proteomes" id="UP000031737">
    <property type="component" value="Unassembled WGS sequence"/>
</dbReference>
<dbReference type="GO" id="GO:0007165">
    <property type="term" value="P:signal transduction"/>
    <property type="evidence" value="ECO:0007669"/>
    <property type="project" value="TreeGrafter"/>
</dbReference>
<feature type="region of interest" description="Disordered" evidence="1">
    <location>
        <begin position="464"/>
        <end position="485"/>
    </location>
</feature>
<feature type="compositionally biased region" description="Basic and acidic residues" evidence="1">
    <location>
        <begin position="8"/>
        <end position="19"/>
    </location>
</feature>
<evidence type="ECO:0000313" key="3">
    <source>
        <dbReference type="EMBL" id="ESL09267.1"/>
    </source>
</evidence>
<sequence length="829" mass="90113">MGCKLSKVKTEEWHVDKQRRNLSGRKPPNGNGDAASDDGDIPPFVPADELLQWYDARIEDARKTFFGSAAALDKPLGTASSQTGAHSNKNKNGSADAAGKHGVLTLYQVAPVNHVIGQGYFSKVTLADMVVHMTTADALVKGGIEAHLNCCRDGTHRVPPGKTVTKAPTATLYTSPKYLIACKEYTLTESSASYIHNQLRKEVQQLTRLTYSPRLLKVLQMEPVYNDSKSAGSETNTRSKFLEGMSFYSSGGTGSIKHSLNIGGQAASVCSCHETPVKVRIYMEYARYGTLRNVLLNETPCKFGKLYMHELTVRAYLSEVLMALAFLHENNVVHSDLCAKNIYISNHLCDVYATCFPAYIADIPAGRFAKVPAAWVRRVLALMDPECMQPQYDPGDGRVPNDSIMTHLGVIYTAENSVMQSPGDAEVSVTAPPIVVEGGQGQQFQAVSPGNPAAAAVAAAEAAGEGGNNNNGRNQNNIADENEGEEDRCHWMDLEVKMFLQENAYTEDDNIPLPSPLSSVEEADVFNSPTLDGVTIVRNGSFARSAPQVSPPPVFSFAALSGESSHNLLKPSSGSAFNNDVSLVPLGVESQMHANIDSSGSGCVTSEMPTHPPKKRLSVRRPRKPLIKLGHYGLIRSILVGDHSETVHKLGRVSHMAPEIARGGPFAPASDIYAFAMTFIELTTPNGGVFADLRPADMELPRTRQEKSEYDAAWLKNIKRYLLRNDNVVPLPSQLSEECKAMLRLCLQYDPARRPTAVELLQSKYFLLGHWVNVATKDGNMEAPWCHTNYEAAAEAAGLPRLPSDMGIYTAASLLNLGTLPRKTSAKHG</sequence>
<dbReference type="SUPFAM" id="SSF56112">
    <property type="entry name" value="Protein kinase-like (PK-like)"/>
    <property type="match status" value="1"/>
</dbReference>
<dbReference type="Gene3D" id="1.10.510.10">
    <property type="entry name" value="Transferase(Phosphotransferase) domain 1"/>
    <property type="match status" value="2"/>
</dbReference>
<reference evidence="3 4" key="1">
    <citation type="submission" date="2013-07" db="EMBL/GenBank/DDBJ databases">
        <authorList>
            <person name="Stoco P.H."/>
            <person name="Wagner G."/>
            <person name="Gerber A."/>
            <person name="Zaha A."/>
            <person name="Thompson C."/>
            <person name="Bartholomeu D.C."/>
            <person name="Luckemeyer D.D."/>
            <person name="Bahia D."/>
            <person name="Loreto E."/>
            <person name="Prestes E.B."/>
            <person name="Lima F.M."/>
            <person name="Rodrigues-Luiz G."/>
            <person name="Vallejo G.A."/>
            <person name="Filho J.F."/>
            <person name="Monteiro K.M."/>
            <person name="Tyler K.M."/>
            <person name="de Almeida L.G."/>
            <person name="Ortiz M.F."/>
            <person name="Siervo M.A."/>
            <person name="de Moraes M.H."/>
            <person name="Cunha O.L."/>
            <person name="Mendonca-Neto R."/>
            <person name="Silva R."/>
            <person name="Teixeira S.M."/>
            <person name="Murta S.M."/>
            <person name="Sincero T.C."/>
            <person name="Mendes T.A."/>
            <person name="Urmenyi T.P."/>
            <person name="Silva V.G."/>
            <person name="da Rocha W.D."/>
            <person name="Andersson B."/>
            <person name="Romanha A.J."/>
            <person name="Steindel M."/>
            <person name="de Vasconcelos A.T."/>
            <person name="Grisard E.C."/>
        </authorList>
    </citation>
    <scope>NUCLEOTIDE SEQUENCE [LARGE SCALE GENOMIC DNA]</scope>
    <source>
        <strain evidence="3 4">SC58</strain>
    </source>
</reference>
<feature type="compositionally biased region" description="Low complexity" evidence="1">
    <location>
        <begin position="470"/>
        <end position="479"/>
    </location>
</feature>
<feature type="region of interest" description="Disordered" evidence="1">
    <location>
        <begin position="599"/>
        <end position="618"/>
    </location>
</feature>
<feature type="compositionally biased region" description="Polar residues" evidence="1">
    <location>
        <begin position="78"/>
        <end position="93"/>
    </location>
</feature>
<dbReference type="PANTHER" id="PTHR48011">
    <property type="entry name" value="CCR4-NOT TRANSCRIPTIONAL COMPLEX SUBUNIT CAF120-RELATED"/>
    <property type="match status" value="1"/>
</dbReference>
<gene>
    <name evidence="3" type="ORF">TRSC58_03016</name>
</gene>
<dbReference type="InterPro" id="IPR011009">
    <property type="entry name" value="Kinase-like_dom_sf"/>
</dbReference>
<evidence type="ECO:0000256" key="1">
    <source>
        <dbReference type="SAM" id="MobiDB-lite"/>
    </source>
</evidence>
<dbReference type="EMBL" id="AUPL01003016">
    <property type="protein sequence ID" value="ESL09267.1"/>
    <property type="molecule type" value="Genomic_DNA"/>
</dbReference>
<feature type="domain" description="Protein kinase" evidence="2">
    <location>
        <begin position="110"/>
        <end position="766"/>
    </location>
</feature>
<dbReference type="InterPro" id="IPR000719">
    <property type="entry name" value="Prot_kinase_dom"/>
</dbReference>
<dbReference type="Pfam" id="PF00069">
    <property type="entry name" value="Pkinase"/>
    <property type="match status" value="2"/>
</dbReference>
<dbReference type="PROSITE" id="PS50011">
    <property type="entry name" value="PROTEIN_KINASE_DOM"/>
    <property type="match status" value="1"/>
</dbReference>
<name>A0A061J7J5_TRYRA</name>
<feature type="region of interest" description="Disordered" evidence="1">
    <location>
        <begin position="1"/>
        <end position="41"/>
    </location>
</feature>
<evidence type="ECO:0000259" key="2">
    <source>
        <dbReference type="PROSITE" id="PS50011"/>
    </source>
</evidence>
<comment type="caution">
    <text evidence="3">The sequence shown here is derived from an EMBL/GenBank/DDBJ whole genome shotgun (WGS) entry which is preliminary data.</text>
</comment>
<feature type="region of interest" description="Disordered" evidence="1">
    <location>
        <begin position="76"/>
        <end position="95"/>
    </location>
</feature>
<dbReference type="PANTHER" id="PTHR48011:SF4">
    <property type="entry name" value="MITOGEN-ACTIVATED PROTEIN KINASE KINASE KINASE 19"/>
    <property type="match status" value="1"/>
</dbReference>
<dbReference type="InterPro" id="IPR008266">
    <property type="entry name" value="Tyr_kinase_AS"/>
</dbReference>
<accession>A0A061J7J5</accession>
<proteinExistence type="predicted"/>
<keyword evidence="4" id="KW-1185">Reference proteome</keyword>
<dbReference type="AlphaFoldDB" id="A0A061J7J5"/>
<dbReference type="GO" id="GO:0004672">
    <property type="term" value="F:protein kinase activity"/>
    <property type="evidence" value="ECO:0007669"/>
    <property type="project" value="InterPro"/>
</dbReference>
<dbReference type="SMART" id="SM00220">
    <property type="entry name" value="S_TKc"/>
    <property type="match status" value="1"/>
</dbReference>
<feature type="compositionally biased region" description="Polar residues" evidence="1">
    <location>
        <begin position="599"/>
        <end position="608"/>
    </location>
</feature>
<dbReference type="VEuPathDB" id="TriTrypDB:TRSC58_03016"/>